<dbReference type="InterPro" id="IPR036397">
    <property type="entry name" value="RNaseH_sf"/>
</dbReference>
<dbReference type="InterPro" id="IPR012337">
    <property type="entry name" value="RNaseH-like_sf"/>
</dbReference>
<dbReference type="Gene3D" id="3.30.420.10">
    <property type="entry name" value="Ribonuclease H-like superfamily/Ribonuclease H"/>
    <property type="match status" value="1"/>
</dbReference>
<dbReference type="GO" id="GO:0004523">
    <property type="term" value="F:RNA-DNA hybrid ribonuclease activity"/>
    <property type="evidence" value="ECO:0007669"/>
    <property type="project" value="InterPro"/>
</dbReference>
<reference evidence="2 3" key="1">
    <citation type="submission" date="2024-02" db="EMBL/GenBank/DDBJ databases">
        <title>de novo genome assembly of Solanum bulbocastanum strain 11H21.</title>
        <authorList>
            <person name="Hosaka A.J."/>
        </authorList>
    </citation>
    <scope>NUCLEOTIDE SEQUENCE [LARGE SCALE GENOMIC DNA]</scope>
    <source>
        <tissue evidence="2">Young leaves</tissue>
    </source>
</reference>
<dbReference type="PANTHER" id="PTHR47723:SF24">
    <property type="entry name" value="RNASE H TYPE-1 DOMAIN-CONTAINING PROTEIN"/>
    <property type="match status" value="1"/>
</dbReference>
<accession>A0AAN8Y2J5</accession>
<organism evidence="2 3">
    <name type="scientific">Solanum bulbocastanum</name>
    <name type="common">Wild potato</name>
    <dbReference type="NCBI Taxonomy" id="147425"/>
    <lineage>
        <taxon>Eukaryota</taxon>
        <taxon>Viridiplantae</taxon>
        <taxon>Streptophyta</taxon>
        <taxon>Embryophyta</taxon>
        <taxon>Tracheophyta</taxon>
        <taxon>Spermatophyta</taxon>
        <taxon>Magnoliopsida</taxon>
        <taxon>eudicotyledons</taxon>
        <taxon>Gunneridae</taxon>
        <taxon>Pentapetalae</taxon>
        <taxon>asterids</taxon>
        <taxon>lamiids</taxon>
        <taxon>Solanales</taxon>
        <taxon>Solanaceae</taxon>
        <taxon>Solanoideae</taxon>
        <taxon>Solaneae</taxon>
        <taxon>Solanum</taxon>
    </lineage>
</organism>
<dbReference type="EMBL" id="JBANQN010000010">
    <property type="protein sequence ID" value="KAK6777295.1"/>
    <property type="molecule type" value="Genomic_DNA"/>
</dbReference>
<sequence>MKGYRPKLHWHAVCWELPHQGCMKCNTNGASRENPRESIYSLCVKNHDGDLVYAEASMIGIRTNMEAETKAILRALRYCKSNNINNVRIETNSLVVAKMIRHEWQIPWNQKRFKI</sequence>
<name>A0AAN8Y2J5_SOLBU</name>
<evidence type="ECO:0000313" key="2">
    <source>
        <dbReference type="EMBL" id="KAK6777295.1"/>
    </source>
</evidence>
<comment type="caution">
    <text evidence="2">The sequence shown here is derived from an EMBL/GenBank/DDBJ whole genome shotgun (WGS) entry which is preliminary data.</text>
</comment>
<evidence type="ECO:0000259" key="1">
    <source>
        <dbReference type="Pfam" id="PF13456"/>
    </source>
</evidence>
<dbReference type="Proteomes" id="UP001371456">
    <property type="component" value="Unassembled WGS sequence"/>
</dbReference>
<protein>
    <recommendedName>
        <fullName evidence="1">RNase H type-1 domain-containing protein</fullName>
    </recommendedName>
</protein>
<dbReference type="InterPro" id="IPR053151">
    <property type="entry name" value="RNase_H-like"/>
</dbReference>
<dbReference type="InterPro" id="IPR044730">
    <property type="entry name" value="RNase_H-like_dom_plant"/>
</dbReference>
<feature type="domain" description="RNase H type-1" evidence="1">
    <location>
        <begin position="26"/>
        <end position="105"/>
    </location>
</feature>
<keyword evidence="3" id="KW-1185">Reference proteome</keyword>
<dbReference type="GO" id="GO:0003676">
    <property type="term" value="F:nucleic acid binding"/>
    <property type="evidence" value="ECO:0007669"/>
    <property type="project" value="InterPro"/>
</dbReference>
<dbReference type="CDD" id="cd06222">
    <property type="entry name" value="RNase_H_like"/>
    <property type="match status" value="1"/>
</dbReference>
<dbReference type="AlphaFoldDB" id="A0AAN8Y2J5"/>
<gene>
    <name evidence="2" type="ORF">RDI58_024012</name>
</gene>
<proteinExistence type="predicted"/>
<evidence type="ECO:0000313" key="3">
    <source>
        <dbReference type="Proteomes" id="UP001371456"/>
    </source>
</evidence>
<dbReference type="SUPFAM" id="SSF53098">
    <property type="entry name" value="Ribonuclease H-like"/>
    <property type="match status" value="1"/>
</dbReference>
<dbReference type="Pfam" id="PF13456">
    <property type="entry name" value="RVT_3"/>
    <property type="match status" value="1"/>
</dbReference>
<dbReference type="PANTHER" id="PTHR47723">
    <property type="entry name" value="OS05G0353850 PROTEIN"/>
    <property type="match status" value="1"/>
</dbReference>
<dbReference type="InterPro" id="IPR002156">
    <property type="entry name" value="RNaseH_domain"/>
</dbReference>